<evidence type="ECO:0000313" key="4">
    <source>
        <dbReference type="EMBL" id="KAK4463077.1"/>
    </source>
</evidence>
<dbReference type="Pfam" id="PF24883">
    <property type="entry name" value="NPHP3_N"/>
    <property type="match status" value="1"/>
</dbReference>
<evidence type="ECO:0000259" key="2">
    <source>
        <dbReference type="Pfam" id="PF17100"/>
    </source>
</evidence>
<dbReference type="InterPro" id="IPR056884">
    <property type="entry name" value="NPHP3-like_N"/>
</dbReference>
<keyword evidence="1" id="KW-0677">Repeat</keyword>
<dbReference type="AlphaFoldDB" id="A0AAV9HQN4"/>
<evidence type="ECO:0000313" key="5">
    <source>
        <dbReference type="Proteomes" id="UP001321749"/>
    </source>
</evidence>
<accession>A0AAV9HQN4</accession>
<dbReference type="InterPro" id="IPR031359">
    <property type="entry name" value="NACHT_N"/>
</dbReference>
<comment type="caution">
    <text evidence="4">The sequence shown here is derived from an EMBL/GenBank/DDBJ whole genome shotgun (WGS) entry which is preliminary data.</text>
</comment>
<organism evidence="4 5">
    <name type="scientific">Cladorrhinum samala</name>
    <dbReference type="NCBI Taxonomy" id="585594"/>
    <lineage>
        <taxon>Eukaryota</taxon>
        <taxon>Fungi</taxon>
        <taxon>Dikarya</taxon>
        <taxon>Ascomycota</taxon>
        <taxon>Pezizomycotina</taxon>
        <taxon>Sordariomycetes</taxon>
        <taxon>Sordariomycetidae</taxon>
        <taxon>Sordariales</taxon>
        <taxon>Podosporaceae</taxon>
        <taxon>Cladorrhinum</taxon>
    </lineage>
</organism>
<keyword evidence="5" id="KW-1185">Reference proteome</keyword>
<sequence length="809" mass="91645">MDDKPGLFSYLPVLPMRRGFKKLFMCRRLGNGGKADEGMAGPAFPAPNGPFNSPVKHVPKADKTNTIDKTGQDPSTASMDLWAQAYQNVKANKEHAGLLEKFEKYIADGRIESLHEATAPDTGDSTYEEERLRCIQGIANRKLEELCSSDTAHRLSFSIRGEPVIVREVIHTVVTAISTYKNLIGAAVSAEPHASLAWAGVMTILPFLENVFQQDADAADGLTNLVFLLLQHQVIQKETLPLAFRSASQSKARRDILLGIKDKMVHVYEEAYVYQLRFVRQYAGGRVHRILRNAFAVDNWKKMWSDIKKTSKKIVEGLEKCVRVEILNIGTSVSKLEIQAKLIHAAVLNSHQMALLSKLPCVDNAIFDSATVRDTERICLEGTRLDILNDIQNWADNPDAKPVYELQEMVGTGKTSISLTVADALHKHRPFTRSKYAPASPAILLGGSFFFKRGDAKRNTTAEFYTTIASQLVYKFPDLMVHITEYIRSVSTVGSKRRNHQFENLMLKPVSIVNKTTFLSLRLIVIIDARDECEDLEGIKDFIAMLKDPQTLCRIADLEQEFKAFGGREFAEGEVESAVAQSLSRLRNAARDHARGIYESNIRNFPADSPGHTWETLVRPTTADPDADLGSVYTKEERPAAPKNSTKIHQSLQHEINEIVKFLKQARSQMLPDFFDPRRINDLFWKMSDGWDALARDHIEKVYLCCERYFREVMPAAFKRELGSGLHGFSNSHKIANRFVGLHVIPKLDGCREKAWEELRRLEEDRRDAVLNADLRILKERRAHRQRRAFDRIMRAHHQLVLEHTHGIR</sequence>
<protein>
    <recommendedName>
        <fullName evidence="6">NWD NACHT-NTPase N-terminal domain-containing protein</fullName>
    </recommendedName>
</protein>
<dbReference type="EMBL" id="MU864964">
    <property type="protein sequence ID" value="KAK4463077.1"/>
    <property type="molecule type" value="Genomic_DNA"/>
</dbReference>
<feature type="domain" description="NWD NACHT-NTPase N-terminal" evidence="2">
    <location>
        <begin position="80"/>
        <end position="312"/>
    </location>
</feature>
<feature type="domain" description="Nephrocystin 3-like N-terminal" evidence="3">
    <location>
        <begin position="390"/>
        <end position="546"/>
    </location>
</feature>
<reference evidence="4" key="1">
    <citation type="journal article" date="2023" name="Mol. Phylogenet. Evol.">
        <title>Genome-scale phylogeny and comparative genomics of the fungal order Sordariales.</title>
        <authorList>
            <person name="Hensen N."/>
            <person name="Bonometti L."/>
            <person name="Westerberg I."/>
            <person name="Brannstrom I.O."/>
            <person name="Guillou S."/>
            <person name="Cros-Aarteil S."/>
            <person name="Calhoun S."/>
            <person name="Haridas S."/>
            <person name="Kuo A."/>
            <person name="Mondo S."/>
            <person name="Pangilinan J."/>
            <person name="Riley R."/>
            <person name="LaButti K."/>
            <person name="Andreopoulos B."/>
            <person name="Lipzen A."/>
            <person name="Chen C."/>
            <person name="Yan M."/>
            <person name="Daum C."/>
            <person name="Ng V."/>
            <person name="Clum A."/>
            <person name="Steindorff A."/>
            <person name="Ohm R.A."/>
            <person name="Martin F."/>
            <person name="Silar P."/>
            <person name="Natvig D.O."/>
            <person name="Lalanne C."/>
            <person name="Gautier V."/>
            <person name="Ament-Velasquez S.L."/>
            <person name="Kruys A."/>
            <person name="Hutchinson M.I."/>
            <person name="Powell A.J."/>
            <person name="Barry K."/>
            <person name="Miller A.N."/>
            <person name="Grigoriev I.V."/>
            <person name="Debuchy R."/>
            <person name="Gladieux P."/>
            <person name="Hiltunen Thoren M."/>
            <person name="Johannesson H."/>
        </authorList>
    </citation>
    <scope>NUCLEOTIDE SEQUENCE</scope>
    <source>
        <strain evidence="4">PSN324</strain>
    </source>
</reference>
<dbReference type="Proteomes" id="UP001321749">
    <property type="component" value="Unassembled WGS sequence"/>
</dbReference>
<evidence type="ECO:0000256" key="1">
    <source>
        <dbReference type="ARBA" id="ARBA00022737"/>
    </source>
</evidence>
<dbReference type="Pfam" id="PF17100">
    <property type="entry name" value="NACHT_N"/>
    <property type="match status" value="1"/>
</dbReference>
<proteinExistence type="predicted"/>
<reference evidence="4" key="2">
    <citation type="submission" date="2023-06" db="EMBL/GenBank/DDBJ databases">
        <authorList>
            <consortium name="Lawrence Berkeley National Laboratory"/>
            <person name="Mondo S.J."/>
            <person name="Hensen N."/>
            <person name="Bonometti L."/>
            <person name="Westerberg I."/>
            <person name="Brannstrom I.O."/>
            <person name="Guillou S."/>
            <person name="Cros-Aarteil S."/>
            <person name="Calhoun S."/>
            <person name="Haridas S."/>
            <person name="Kuo A."/>
            <person name="Pangilinan J."/>
            <person name="Riley R."/>
            <person name="Labutti K."/>
            <person name="Andreopoulos B."/>
            <person name="Lipzen A."/>
            <person name="Chen C."/>
            <person name="Yanf M."/>
            <person name="Daum C."/>
            <person name="Ng V."/>
            <person name="Clum A."/>
            <person name="Steindorff A."/>
            <person name="Ohm R."/>
            <person name="Martin F."/>
            <person name="Silar P."/>
            <person name="Natvig D."/>
            <person name="Lalanne C."/>
            <person name="Gautier V."/>
            <person name="Ament-Velasquez S.L."/>
            <person name="Kruys A."/>
            <person name="Hutchinson M.I."/>
            <person name="Powell A.J."/>
            <person name="Barry K."/>
            <person name="Miller A.N."/>
            <person name="Grigoriev I.V."/>
            <person name="Debuchy R."/>
            <person name="Gladieux P."/>
            <person name="Thoren M.H."/>
            <person name="Johannesson H."/>
        </authorList>
    </citation>
    <scope>NUCLEOTIDE SEQUENCE</scope>
    <source>
        <strain evidence="4">PSN324</strain>
    </source>
</reference>
<name>A0AAV9HQN4_9PEZI</name>
<evidence type="ECO:0008006" key="6">
    <source>
        <dbReference type="Google" id="ProtNLM"/>
    </source>
</evidence>
<dbReference type="PANTHER" id="PTHR10039:SF15">
    <property type="entry name" value="NACHT DOMAIN-CONTAINING PROTEIN"/>
    <property type="match status" value="1"/>
</dbReference>
<dbReference type="PANTHER" id="PTHR10039">
    <property type="entry name" value="AMELOGENIN"/>
    <property type="match status" value="1"/>
</dbReference>
<gene>
    <name evidence="4" type="ORF">QBC42DRAFT_296357</name>
</gene>
<evidence type="ECO:0000259" key="3">
    <source>
        <dbReference type="Pfam" id="PF24883"/>
    </source>
</evidence>